<evidence type="ECO:0000313" key="2">
    <source>
        <dbReference type="EMBL" id="AQS50132.1"/>
    </source>
</evidence>
<feature type="region of interest" description="Disordered" evidence="1">
    <location>
        <begin position="302"/>
        <end position="326"/>
    </location>
</feature>
<feature type="region of interest" description="Disordered" evidence="1">
    <location>
        <begin position="357"/>
        <end position="437"/>
    </location>
</feature>
<dbReference type="RefSeq" id="WP_077701424.1">
    <property type="nucleotide sequence ID" value="NZ_CP019438.1"/>
</dbReference>
<dbReference type="Proteomes" id="UP000185622">
    <property type="component" value="Plasmid unnamed1"/>
</dbReference>
<protein>
    <recommendedName>
        <fullName evidence="4">Replication protein</fullName>
    </recommendedName>
</protein>
<geneLocation type="plasmid" evidence="2 3">
    <name>unnamed1</name>
</geneLocation>
<gene>
    <name evidence="2" type="ORF">BMG03_19670</name>
</gene>
<evidence type="ECO:0008006" key="4">
    <source>
        <dbReference type="Google" id="ProtNLM"/>
    </source>
</evidence>
<name>A0ABN4XGK4_9RHOB</name>
<dbReference type="EMBL" id="CP019438">
    <property type="protein sequence ID" value="AQS50132.1"/>
    <property type="molecule type" value="Genomic_DNA"/>
</dbReference>
<sequence length="437" mass="48760">MNRFSRRRNLDQLKALNAVYVDLDWHMTDEWRGQSRDEVEAAILRHVCASDLPAPSVVLQSGRGSALIWLINEMPPQVLPRWQSTMRALGDVFARFGVDRSSQEAARIFRLPGSINEKSGRRVRVSGGSAARHHFDALSDEIFQAAGLPTRAQLQVLRAEKRAKRRPTAPARAMPFGLPPAARFRQIRDDLEAIRMSHGGRLPEGLRNTWLHIFATSLTHDPRETELARKIDEMAQVATPDLPPQEVAAIIRSAEKQAARAPSTTPLKDGRYHYSGATLAERLGISGEDARALGLRQIVPAQERKRRKAEAERKRRERNGAQTRAEYLAENNASRLEIWKEYGLSRTTYYKRKKDGTLPPRLVAQGPDRSVPGTGGTIGQDRSWNFPAARKAPSPAPAPPTLPPPENSERENLDLNGDFPLSFPTKGNADAETLQDL</sequence>
<evidence type="ECO:0000313" key="3">
    <source>
        <dbReference type="Proteomes" id="UP000185622"/>
    </source>
</evidence>
<reference evidence="2 3" key="1">
    <citation type="submission" date="2017-01" db="EMBL/GenBank/DDBJ databases">
        <title>The complete genome sequence of a sulfur-oxidizing marine bacterium Thioclava sp. 25B10_4T.</title>
        <authorList>
            <person name="Liu Y."/>
            <person name="Lai Q."/>
            <person name="Shao Z."/>
        </authorList>
    </citation>
    <scope>NUCLEOTIDE SEQUENCE [LARGE SCALE GENOMIC DNA]</scope>
    <source>
        <strain evidence="2 3">25B10_4</strain>
        <plasmid evidence="2 3">unnamed1</plasmid>
    </source>
</reference>
<evidence type="ECO:0000256" key="1">
    <source>
        <dbReference type="SAM" id="MobiDB-lite"/>
    </source>
</evidence>
<proteinExistence type="predicted"/>
<keyword evidence="2" id="KW-0614">Plasmid</keyword>
<organism evidence="2 3">
    <name type="scientific">Thioclava nitratireducens</name>
    <dbReference type="NCBI Taxonomy" id="1915078"/>
    <lineage>
        <taxon>Bacteria</taxon>
        <taxon>Pseudomonadati</taxon>
        <taxon>Pseudomonadota</taxon>
        <taxon>Alphaproteobacteria</taxon>
        <taxon>Rhodobacterales</taxon>
        <taxon>Paracoccaceae</taxon>
        <taxon>Thioclava</taxon>
    </lineage>
</organism>
<accession>A0ABN4XGK4</accession>
<keyword evidence="3" id="KW-1185">Reference proteome</keyword>
<feature type="compositionally biased region" description="Pro residues" evidence="1">
    <location>
        <begin position="394"/>
        <end position="406"/>
    </location>
</feature>